<accession>A0ACB9S4L8</accession>
<name>A0ACB9S4L8_9MYRT</name>
<evidence type="ECO:0000313" key="1">
    <source>
        <dbReference type="EMBL" id="KAI4385583.1"/>
    </source>
</evidence>
<keyword evidence="2" id="KW-1185">Reference proteome</keyword>
<protein>
    <submittedName>
        <fullName evidence="1">Uncharacterized protein</fullName>
    </submittedName>
</protein>
<dbReference type="EMBL" id="CM042881">
    <property type="protein sequence ID" value="KAI4385583.1"/>
    <property type="molecule type" value="Genomic_DNA"/>
</dbReference>
<gene>
    <name evidence="1" type="ORF">MLD38_003591</name>
</gene>
<proteinExistence type="predicted"/>
<reference evidence="2" key="1">
    <citation type="journal article" date="2023" name="Front. Plant Sci.">
        <title>Chromosomal-level genome assembly of Melastoma candidum provides insights into trichome evolution.</title>
        <authorList>
            <person name="Zhong Y."/>
            <person name="Wu W."/>
            <person name="Sun C."/>
            <person name="Zou P."/>
            <person name="Liu Y."/>
            <person name="Dai S."/>
            <person name="Zhou R."/>
        </authorList>
    </citation>
    <scope>NUCLEOTIDE SEQUENCE [LARGE SCALE GENOMIC DNA]</scope>
</reference>
<evidence type="ECO:0000313" key="2">
    <source>
        <dbReference type="Proteomes" id="UP001057402"/>
    </source>
</evidence>
<dbReference type="Proteomes" id="UP001057402">
    <property type="component" value="Chromosome 2"/>
</dbReference>
<organism evidence="1 2">
    <name type="scientific">Melastoma candidum</name>
    <dbReference type="NCBI Taxonomy" id="119954"/>
    <lineage>
        <taxon>Eukaryota</taxon>
        <taxon>Viridiplantae</taxon>
        <taxon>Streptophyta</taxon>
        <taxon>Embryophyta</taxon>
        <taxon>Tracheophyta</taxon>
        <taxon>Spermatophyta</taxon>
        <taxon>Magnoliopsida</taxon>
        <taxon>eudicotyledons</taxon>
        <taxon>Gunneridae</taxon>
        <taxon>Pentapetalae</taxon>
        <taxon>rosids</taxon>
        <taxon>malvids</taxon>
        <taxon>Myrtales</taxon>
        <taxon>Melastomataceae</taxon>
        <taxon>Melastomatoideae</taxon>
        <taxon>Melastomateae</taxon>
        <taxon>Melastoma</taxon>
    </lineage>
</organism>
<sequence>MAVDVSSDPLLPPSANPGSGTLLRASLRFILRWSMWAIFLAWVSLFFFVPCEIGTDWYNDYVTATGTSLFGDAGSVLLLYGGPVLAIAILAIPYLLLSGGEEEELRRRQKATPGFRLSTLPVLVDGIFGVVTAGELIGIVLFALFVLWAVYAYTVVNLEMLPSFGPMTPSAQRIQLLRMSAYCFGLMALSCLAFLFLPVSRGSILLRLADIPFEQAVRYHIWLGNLTMFLLTMHGLCYFIYWFLIGDVVGNIIEWKSDGGANLAGIIGYSFGLLMWITTIPLIRRRYFELFFYTHQLYVLFVIFMALHFGDTVFSKAAVGIFLFMLDRFLRFFQCRGNVQVVSATCFPCGSVSLVVPKPKHLHFTALSFIFLRLREVSWLQWHPFSVSSSPLDGQHLSVLIKAVGQWTNKLRNNLLSTFLGEIQLEFSNECNAKFMASVEGPYGHESPYHLMYKKLILVAGGSGISPFLAIIGDILHRVNEDRPCLPKDVLVIWAIKKSSEISLLSSTDLGSICPHFPGKVNLDFRVYVTQESEPPSLEEGAIIKLKFPSTKPKEKHISPLVGTGNKIWAGIYVIVPSLGFAISLALLDVFYMNPYSVTAWWYRGLLFLGCMVASVVIFGGLVIGMWHLWEKTSIEDEEMEDDTSVGLIPGYDVLQNESDGGNAAEHTTVYYGQRPDFKGIFGSVGESWGGVDVGVIVCGPESLQSSVARECRGATLRRRANTPVFHFNSHSFSL</sequence>
<comment type="caution">
    <text evidence="1">The sequence shown here is derived from an EMBL/GenBank/DDBJ whole genome shotgun (WGS) entry which is preliminary data.</text>
</comment>